<keyword evidence="3 9" id="KW-1003">Cell membrane</keyword>
<accession>A0ABU3KB92</accession>
<keyword evidence="6 9" id="KW-1133">Transmembrane helix</keyword>
<dbReference type="PANTHER" id="PTHR42982">
    <property type="entry name" value="SEC-INDEPENDENT PROTEIN TRANSLOCASE PROTEIN TATA"/>
    <property type="match status" value="1"/>
</dbReference>
<evidence type="ECO:0000256" key="3">
    <source>
        <dbReference type="ARBA" id="ARBA00022475"/>
    </source>
</evidence>
<comment type="similarity">
    <text evidence="9">Belongs to the TatA/E family.</text>
</comment>
<gene>
    <name evidence="9 11" type="primary">tatA</name>
    <name evidence="11" type="ORF">PPG34_15530</name>
</gene>
<keyword evidence="2 9" id="KW-0813">Transport</keyword>
<evidence type="ECO:0000256" key="6">
    <source>
        <dbReference type="ARBA" id="ARBA00022989"/>
    </source>
</evidence>
<evidence type="ECO:0000313" key="12">
    <source>
        <dbReference type="Proteomes" id="UP001250932"/>
    </source>
</evidence>
<keyword evidence="5 9" id="KW-0653">Protein transport</keyword>
<evidence type="ECO:0000256" key="9">
    <source>
        <dbReference type="HAMAP-Rule" id="MF_00236"/>
    </source>
</evidence>
<keyword evidence="4 9" id="KW-0812">Transmembrane</keyword>
<protein>
    <recommendedName>
        <fullName evidence="9">Sec-independent protein translocase protein TatA</fullName>
    </recommendedName>
</protein>
<evidence type="ECO:0000256" key="4">
    <source>
        <dbReference type="ARBA" id="ARBA00022692"/>
    </source>
</evidence>
<dbReference type="Pfam" id="PF02416">
    <property type="entry name" value="TatA_B_E"/>
    <property type="match status" value="1"/>
</dbReference>
<keyword evidence="8 9" id="KW-0472">Membrane</keyword>
<comment type="subcellular location">
    <subcellularLocation>
        <location evidence="1 9">Cell membrane</location>
        <topology evidence="1 9">Single-pass membrane protein</topology>
    </subcellularLocation>
</comment>
<keyword evidence="12" id="KW-1185">Reference proteome</keyword>
<proteinExistence type="inferred from homology"/>
<dbReference type="NCBIfam" id="TIGR01411">
    <property type="entry name" value="tatAE"/>
    <property type="match status" value="1"/>
</dbReference>
<keyword evidence="7 9" id="KW-0811">Translocation</keyword>
<evidence type="ECO:0000313" key="11">
    <source>
        <dbReference type="EMBL" id="MDT7043765.1"/>
    </source>
</evidence>
<evidence type="ECO:0000256" key="10">
    <source>
        <dbReference type="SAM" id="MobiDB-lite"/>
    </source>
</evidence>
<dbReference type="EMBL" id="JAQOUE010000002">
    <property type="protein sequence ID" value="MDT7043765.1"/>
    <property type="molecule type" value="Genomic_DNA"/>
</dbReference>
<dbReference type="InterPro" id="IPR003369">
    <property type="entry name" value="TatA/B/E"/>
</dbReference>
<dbReference type="Gene3D" id="1.20.5.3310">
    <property type="match status" value="1"/>
</dbReference>
<comment type="caution">
    <text evidence="11">The sequence shown here is derived from an EMBL/GenBank/DDBJ whole genome shotgun (WGS) entry which is preliminary data.</text>
</comment>
<dbReference type="RefSeq" id="WP_313834358.1">
    <property type="nucleotide sequence ID" value="NZ_JAQOUE010000002.1"/>
</dbReference>
<sequence length="92" mass="10143">MFGSFGWMELLLVLFIVLIIFGAGKLPQLGEGMGKAIKGFKKSIHEADPSEIEVSSSDQPRPSEQKDQEIHNSESDSSAEQVPRDHDPTMKS</sequence>
<dbReference type="InterPro" id="IPR006312">
    <property type="entry name" value="TatA/E"/>
</dbReference>
<evidence type="ECO:0000256" key="7">
    <source>
        <dbReference type="ARBA" id="ARBA00023010"/>
    </source>
</evidence>
<feature type="compositionally biased region" description="Basic and acidic residues" evidence="10">
    <location>
        <begin position="82"/>
        <end position="92"/>
    </location>
</feature>
<dbReference type="PANTHER" id="PTHR42982:SF1">
    <property type="entry name" value="SEC-INDEPENDENT PROTEIN TRANSLOCASE PROTEIN TATA"/>
    <property type="match status" value="1"/>
</dbReference>
<feature type="region of interest" description="Disordered" evidence="10">
    <location>
        <begin position="48"/>
        <end position="92"/>
    </location>
</feature>
<comment type="subunit">
    <text evidence="9">Forms a complex with TatC.</text>
</comment>
<dbReference type="Proteomes" id="UP001250932">
    <property type="component" value="Unassembled WGS sequence"/>
</dbReference>
<name>A0ABU3KB92_9BACT</name>
<feature type="compositionally biased region" description="Basic and acidic residues" evidence="10">
    <location>
        <begin position="61"/>
        <end position="74"/>
    </location>
</feature>
<organism evidence="11 12">
    <name type="scientific">Candidatus Nitronereus thalassa</name>
    <dbReference type="NCBI Taxonomy" id="3020898"/>
    <lineage>
        <taxon>Bacteria</taxon>
        <taxon>Pseudomonadati</taxon>
        <taxon>Nitrospirota</taxon>
        <taxon>Nitrospiria</taxon>
        <taxon>Nitrospirales</taxon>
        <taxon>Nitrospiraceae</taxon>
        <taxon>Candidatus Nitronereus</taxon>
    </lineage>
</organism>
<evidence type="ECO:0000256" key="8">
    <source>
        <dbReference type="ARBA" id="ARBA00023136"/>
    </source>
</evidence>
<evidence type="ECO:0000256" key="5">
    <source>
        <dbReference type="ARBA" id="ARBA00022927"/>
    </source>
</evidence>
<evidence type="ECO:0000256" key="2">
    <source>
        <dbReference type="ARBA" id="ARBA00022448"/>
    </source>
</evidence>
<comment type="function">
    <text evidence="9">Part of the twin-arginine translocation (Tat) system that transports large folded proteins containing a characteristic twin-arginine motif in their signal peptide across membranes. TatA could form the protein-conducting channel of the Tat system.</text>
</comment>
<dbReference type="HAMAP" id="MF_00236">
    <property type="entry name" value="TatA_E"/>
    <property type="match status" value="1"/>
</dbReference>
<evidence type="ECO:0000256" key="1">
    <source>
        <dbReference type="ARBA" id="ARBA00004162"/>
    </source>
</evidence>
<reference evidence="11 12" key="1">
    <citation type="journal article" date="2023" name="ISME J.">
        <title>Cultivation and genomic characterization of novel and ubiquitous marine nitrite-oxidizing bacteria from the Nitrospirales.</title>
        <authorList>
            <person name="Mueller A.J."/>
            <person name="Daebeler A."/>
            <person name="Herbold C.W."/>
            <person name="Kirkegaard R.H."/>
            <person name="Daims H."/>
        </authorList>
    </citation>
    <scope>NUCLEOTIDE SEQUENCE [LARGE SCALE GENOMIC DNA]</scope>
    <source>
        <strain evidence="11 12">EB</strain>
    </source>
</reference>